<evidence type="ECO:0000256" key="7">
    <source>
        <dbReference type="SAM" id="MobiDB-lite"/>
    </source>
</evidence>
<evidence type="ECO:0000256" key="6">
    <source>
        <dbReference type="ARBA" id="ARBA00023136"/>
    </source>
</evidence>
<dbReference type="PANTHER" id="PTHR23501">
    <property type="entry name" value="MAJOR FACILITATOR SUPERFAMILY"/>
    <property type="match status" value="1"/>
</dbReference>
<feature type="transmembrane region" description="Helical" evidence="8">
    <location>
        <begin position="198"/>
        <end position="221"/>
    </location>
</feature>
<dbReference type="GO" id="GO:0006811">
    <property type="term" value="P:monoatomic ion transport"/>
    <property type="evidence" value="ECO:0007669"/>
    <property type="project" value="UniProtKB-KW"/>
</dbReference>
<dbReference type="EMBL" id="AMBO01000260">
    <property type="protein sequence ID" value="EKD03269.1"/>
    <property type="molecule type" value="Genomic_DNA"/>
</dbReference>
<dbReference type="Pfam" id="PF06609">
    <property type="entry name" value="TRI12"/>
    <property type="match status" value="1"/>
</dbReference>
<dbReference type="OMA" id="REWNSAN"/>
<dbReference type="GO" id="GO:0005886">
    <property type="term" value="C:plasma membrane"/>
    <property type="evidence" value="ECO:0007669"/>
    <property type="project" value="TreeGrafter"/>
</dbReference>
<proteinExistence type="predicted"/>
<feature type="transmembrane region" description="Helical" evidence="8">
    <location>
        <begin position="248"/>
        <end position="271"/>
    </location>
</feature>
<dbReference type="GO" id="GO:0022857">
    <property type="term" value="F:transmembrane transporter activity"/>
    <property type="evidence" value="ECO:0007669"/>
    <property type="project" value="InterPro"/>
</dbReference>
<keyword evidence="2" id="KW-0813">Transport</keyword>
<keyword evidence="3 8" id="KW-0812">Transmembrane</keyword>
<reference evidence="9 10" key="1">
    <citation type="journal article" date="2012" name="Eukaryot. Cell">
        <title>Genome sequence of the Trichosporon asahii environmental strain CBS 8904.</title>
        <authorList>
            <person name="Yang R.Y."/>
            <person name="Li H.T."/>
            <person name="Zhu H."/>
            <person name="Zhou G.P."/>
            <person name="Wang M."/>
            <person name="Wang L."/>
        </authorList>
    </citation>
    <scope>NUCLEOTIDE SEQUENCE [LARGE SCALE GENOMIC DNA]</scope>
    <source>
        <strain evidence="9 10">CBS 8904</strain>
    </source>
</reference>
<evidence type="ECO:0000256" key="4">
    <source>
        <dbReference type="ARBA" id="ARBA00022989"/>
    </source>
</evidence>
<dbReference type="InterPro" id="IPR036259">
    <property type="entry name" value="MFS_trans_sf"/>
</dbReference>
<keyword evidence="10" id="KW-1185">Reference proteome</keyword>
<dbReference type="InterPro" id="IPR010573">
    <property type="entry name" value="MFS_Str1/Tri12-like"/>
</dbReference>
<sequence length="609" mass="65294">MPSSDKDAKTHSEPDADRALGVMPNLNQERVETEAVSPGVLRIKAMVAVMTRGDFALLCLGVLLVAYIRNWNAAQQTATISVVYSACAASSQPVWAKMMDYFGRPFVVYASFLFYVVGCIIMAVSSNVETMCGGRAIYVFGYGAQNCRLHEEAETDAQCSCMSSLPTPQVCVTVSSSHPWSGVVGAKTLSNAGWRWGYGIQALVYPAALAPFVVLMTRLILRARKRGTVANIPTTGALLKKKSMWRDILWKADVIGLFLLSAGIALTLIPLTLGGGTSAKWKTAPVLAPFLIGIVVVVPAFIYWETKAPYPMLPFSLLRQRHIVLSLLSGLLSTITGAQQSTYLYFALQVAFGQGVEGATRISKLSTFSSSLTVVVLGLVLMYVRRPKPFAIAGACLYAVAYGLLYHFRGGHDKGTLGGLIAGEVILGIGSGLNQNAVQVGLQAAVRHENLAIITATYFCMFQIGAALGAAITGAIWTNTMEARIRAGLESVNAPNAATLAKQVYGNPLKFIQQYKPGTELRAAVDEAYRSEMRLLCISGLAFSAALVIVSLFIGNPVLTDKRSVEDDDTDDELPNIAGTSPTSTHSDKYAVEDKEVTQHAKSWGGHGA</sequence>
<dbReference type="Gene3D" id="1.20.1250.20">
    <property type="entry name" value="MFS general substrate transporter like domains"/>
    <property type="match status" value="2"/>
</dbReference>
<protein>
    <submittedName>
        <fullName evidence="9">Siderochrome-iron (Ferrioxamine) uptake transporter</fullName>
    </submittedName>
</protein>
<feature type="transmembrane region" description="Helical" evidence="8">
    <location>
        <begin position="45"/>
        <end position="68"/>
    </location>
</feature>
<name>K1WQE6_TRIAC</name>
<dbReference type="SUPFAM" id="SSF103473">
    <property type="entry name" value="MFS general substrate transporter"/>
    <property type="match status" value="1"/>
</dbReference>
<feature type="transmembrane region" description="Helical" evidence="8">
    <location>
        <begin position="283"/>
        <end position="304"/>
    </location>
</feature>
<organism evidence="9 10">
    <name type="scientific">Trichosporon asahii var. asahii (strain CBS 8904)</name>
    <name type="common">Yeast</name>
    <dbReference type="NCBI Taxonomy" id="1220162"/>
    <lineage>
        <taxon>Eukaryota</taxon>
        <taxon>Fungi</taxon>
        <taxon>Dikarya</taxon>
        <taxon>Basidiomycota</taxon>
        <taxon>Agaricomycotina</taxon>
        <taxon>Tremellomycetes</taxon>
        <taxon>Trichosporonales</taxon>
        <taxon>Trichosporonaceae</taxon>
        <taxon>Trichosporon</taxon>
    </lineage>
</organism>
<feature type="transmembrane region" description="Helical" evidence="8">
    <location>
        <begin position="365"/>
        <end position="383"/>
    </location>
</feature>
<gene>
    <name evidence="9" type="ORF">A1Q2_02379</name>
</gene>
<feature type="transmembrane region" description="Helical" evidence="8">
    <location>
        <begin position="324"/>
        <end position="345"/>
    </location>
</feature>
<dbReference type="AlphaFoldDB" id="K1WQE6"/>
<keyword evidence="5" id="KW-0406">Ion transport</keyword>
<feature type="transmembrane region" description="Helical" evidence="8">
    <location>
        <begin position="451"/>
        <end position="477"/>
    </location>
</feature>
<dbReference type="GO" id="GO:0012505">
    <property type="term" value="C:endomembrane system"/>
    <property type="evidence" value="ECO:0007669"/>
    <property type="project" value="UniProtKB-SubCell"/>
</dbReference>
<evidence type="ECO:0000256" key="5">
    <source>
        <dbReference type="ARBA" id="ARBA00023065"/>
    </source>
</evidence>
<evidence type="ECO:0000256" key="8">
    <source>
        <dbReference type="SAM" id="Phobius"/>
    </source>
</evidence>
<evidence type="ECO:0000256" key="2">
    <source>
        <dbReference type="ARBA" id="ARBA00022448"/>
    </source>
</evidence>
<dbReference type="HOGENOM" id="CLU_012970_2_2_1"/>
<accession>K1WQE6</accession>
<feature type="transmembrane region" description="Helical" evidence="8">
    <location>
        <begin position="106"/>
        <end position="125"/>
    </location>
</feature>
<comment type="subcellular location">
    <subcellularLocation>
        <location evidence="1">Endomembrane system</location>
        <topology evidence="1">Multi-pass membrane protein</topology>
    </subcellularLocation>
</comment>
<keyword evidence="6 8" id="KW-0472">Membrane</keyword>
<dbReference type="InParanoid" id="K1WQE6"/>
<evidence type="ECO:0000313" key="9">
    <source>
        <dbReference type="EMBL" id="EKD03269.1"/>
    </source>
</evidence>
<keyword evidence="4 8" id="KW-1133">Transmembrane helix</keyword>
<evidence type="ECO:0000256" key="1">
    <source>
        <dbReference type="ARBA" id="ARBA00004127"/>
    </source>
</evidence>
<dbReference type="Proteomes" id="UP000006757">
    <property type="component" value="Unassembled WGS sequence"/>
</dbReference>
<dbReference type="OrthoDB" id="2241241at2759"/>
<dbReference type="PANTHER" id="PTHR23501:SF92">
    <property type="entry name" value="GLUTATHIONE EXCHANGER 1-RELATED"/>
    <property type="match status" value="1"/>
</dbReference>
<feature type="region of interest" description="Disordered" evidence="7">
    <location>
        <begin position="564"/>
        <end position="591"/>
    </location>
</feature>
<feature type="transmembrane region" description="Helical" evidence="8">
    <location>
        <begin position="390"/>
        <end position="408"/>
    </location>
</feature>
<feature type="transmembrane region" description="Helical" evidence="8">
    <location>
        <begin position="535"/>
        <end position="554"/>
    </location>
</feature>
<evidence type="ECO:0000256" key="3">
    <source>
        <dbReference type="ARBA" id="ARBA00022692"/>
    </source>
</evidence>
<comment type="caution">
    <text evidence="9">The sequence shown here is derived from an EMBL/GenBank/DDBJ whole genome shotgun (WGS) entry which is preliminary data.</text>
</comment>
<dbReference type="STRING" id="1220162.K1WQE6"/>
<evidence type="ECO:0000313" key="10">
    <source>
        <dbReference type="Proteomes" id="UP000006757"/>
    </source>
</evidence>
<dbReference type="eggNOG" id="KOG0254">
    <property type="taxonomic scope" value="Eukaryota"/>
</dbReference>